<evidence type="ECO:0000256" key="1">
    <source>
        <dbReference type="ARBA" id="ARBA00004123"/>
    </source>
</evidence>
<accession>A0A9E7ECR0</accession>
<name>A0A9E7ECR0_9LILI</name>
<evidence type="ECO:0000313" key="7">
    <source>
        <dbReference type="Proteomes" id="UP001055439"/>
    </source>
</evidence>
<dbReference type="GO" id="GO:0005634">
    <property type="term" value="C:nucleus"/>
    <property type="evidence" value="ECO:0007669"/>
    <property type="project" value="UniProtKB-SubCell"/>
</dbReference>
<dbReference type="OrthoDB" id="1424894at2759"/>
<keyword evidence="2" id="KW-0804">Transcription</keyword>
<feature type="region of interest" description="Disordered" evidence="4">
    <location>
        <begin position="314"/>
        <end position="339"/>
    </location>
</feature>
<evidence type="ECO:0000256" key="2">
    <source>
        <dbReference type="ARBA" id="ARBA00023163"/>
    </source>
</evidence>
<dbReference type="SMART" id="SM01076">
    <property type="entry name" value="CG-1"/>
    <property type="match status" value="1"/>
</dbReference>
<reference evidence="6" key="1">
    <citation type="submission" date="2022-05" db="EMBL/GenBank/DDBJ databases">
        <title>The Musa troglodytarum L. genome provides insights into the mechanism of non-climacteric behaviour and enrichment of carotenoids.</title>
        <authorList>
            <person name="Wang J."/>
        </authorList>
    </citation>
    <scope>NUCLEOTIDE SEQUENCE</scope>
    <source>
        <tissue evidence="6">Leaf</tissue>
    </source>
</reference>
<evidence type="ECO:0000256" key="4">
    <source>
        <dbReference type="SAM" id="MobiDB-lite"/>
    </source>
</evidence>
<keyword evidence="3" id="KW-0539">Nucleus</keyword>
<feature type="compositionally biased region" description="Basic and acidic residues" evidence="4">
    <location>
        <begin position="116"/>
        <end position="132"/>
    </location>
</feature>
<dbReference type="PANTHER" id="PTHR23335">
    <property type="entry name" value="CALMODULIN-BINDING TRANSCRIPTION ACTIVATOR CAMTA"/>
    <property type="match status" value="1"/>
</dbReference>
<proteinExistence type="predicted"/>
<comment type="subcellular location">
    <subcellularLocation>
        <location evidence="1">Nucleus</location>
    </subcellularLocation>
</comment>
<evidence type="ECO:0000313" key="6">
    <source>
        <dbReference type="EMBL" id="URD74067.1"/>
    </source>
</evidence>
<dbReference type="EMBL" id="CP097502">
    <property type="protein sequence ID" value="URD74067.1"/>
    <property type="molecule type" value="Genomic_DNA"/>
</dbReference>
<dbReference type="GO" id="GO:0003690">
    <property type="term" value="F:double-stranded DNA binding"/>
    <property type="evidence" value="ECO:0007669"/>
    <property type="project" value="TreeGrafter"/>
</dbReference>
<keyword evidence="7" id="KW-1185">Reference proteome</keyword>
<dbReference type="PANTHER" id="PTHR23335:SF29">
    <property type="entry name" value="CALMODULIN-BINDING TRANSCRIPTION ACTIVATOR 1"/>
    <property type="match status" value="1"/>
</dbReference>
<dbReference type="PROSITE" id="PS51437">
    <property type="entry name" value="CG_1"/>
    <property type="match status" value="1"/>
</dbReference>
<dbReference type="GO" id="GO:0006357">
    <property type="term" value="P:regulation of transcription by RNA polymerase II"/>
    <property type="evidence" value="ECO:0007669"/>
    <property type="project" value="TreeGrafter"/>
</dbReference>
<feature type="compositionally biased region" description="Low complexity" evidence="4">
    <location>
        <begin position="316"/>
        <end position="330"/>
    </location>
</feature>
<sequence>MVSLQAALSPEDRKACPDLENSLCKKRKCRDGEASEDDWFVKEAKFVKAEEDDIRLNLEAPLPLEWQRCLDLKSGEIHFYNTRTHRRTSRDPRLGLEPPSSPLSLDLELNLACEPPRSHIDGGGREEERRQQDNSGGKACSLSWMSLDADPEEMMATVCVRCHMLVMMNKATLSCPNCKFIHPPDHGSSTSIKPGGSLFLFDRKVLRYFRKDGHNWRKKKDGKTVKEAHERLKVGSVDMLHCYYAHGEENEKFQRRSYWMLEADLMNIVLVHYREVKDKTSRSPTRDVEEVVQDTQMDNPIVEEVVQATQMDNPITSNSATSQSQLASQSFGVDSPSSAHTSEYEDAELAYLKPNSLHHIVIKQVPDTTLSLRCGSMMIDE</sequence>
<protein>
    <submittedName>
        <fullName evidence="6">IQ calmodulin-binding motif</fullName>
    </submittedName>
</protein>
<feature type="region of interest" description="Disordered" evidence="4">
    <location>
        <begin position="115"/>
        <end position="139"/>
    </location>
</feature>
<evidence type="ECO:0000256" key="3">
    <source>
        <dbReference type="ARBA" id="ARBA00023242"/>
    </source>
</evidence>
<feature type="domain" description="CG-1" evidence="5">
    <location>
        <begin position="161"/>
        <end position="282"/>
    </location>
</feature>
<dbReference type="Proteomes" id="UP001055439">
    <property type="component" value="Chromosome 1"/>
</dbReference>
<dbReference type="InterPro" id="IPR005559">
    <property type="entry name" value="CG-1_dom"/>
</dbReference>
<organism evidence="6 7">
    <name type="scientific">Musa troglodytarum</name>
    <name type="common">fe'i banana</name>
    <dbReference type="NCBI Taxonomy" id="320322"/>
    <lineage>
        <taxon>Eukaryota</taxon>
        <taxon>Viridiplantae</taxon>
        <taxon>Streptophyta</taxon>
        <taxon>Embryophyta</taxon>
        <taxon>Tracheophyta</taxon>
        <taxon>Spermatophyta</taxon>
        <taxon>Magnoliopsida</taxon>
        <taxon>Liliopsida</taxon>
        <taxon>Zingiberales</taxon>
        <taxon>Musaceae</taxon>
        <taxon>Musa</taxon>
    </lineage>
</organism>
<dbReference type="Pfam" id="PF03859">
    <property type="entry name" value="CG-1"/>
    <property type="match status" value="1"/>
</dbReference>
<dbReference type="AlphaFoldDB" id="A0A9E7ECR0"/>
<evidence type="ECO:0000259" key="5">
    <source>
        <dbReference type="PROSITE" id="PS51437"/>
    </source>
</evidence>
<gene>
    <name evidence="6" type="ORF">MUK42_09318</name>
</gene>
<dbReference type="GO" id="GO:0003712">
    <property type="term" value="F:transcription coregulator activity"/>
    <property type="evidence" value="ECO:0007669"/>
    <property type="project" value="TreeGrafter"/>
</dbReference>